<feature type="compositionally biased region" description="Basic and acidic residues" evidence="6">
    <location>
        <begin position="72"/>
        <end position="108"/>
    </location>
</feature>
<evidence type="ECO:0000256" key="2">
    <source>
        <dbReference type="ARBA" id="ARBA00005885"/>
    </source>
</evidence>
<feature type="compositionally biased region" description="Basic and acidic residues" evidence="6">
    <location>
        <begin position="312"/>
        <end position="356"/>
    </location>
</feature>
<accession>A0ABD1HZA8</accession>
<evidence type="ECO:0000256" key="6">
    <source>
        <dbReference type="SAM" id="MobiDB-lite"/>
    </source>
</evidence>
<keyword evidence="5" id="KW-0206">Cytoskeleton</keyword>
<comment type="similarity">
    <text evidence="2">Belongs to the TPX2 family.</text>
</comment>
<dbReference type="InterPro" id="IPR044806">
    <property type="entry name" value="WVD2/WDL1-4"/>
</dbReference>
<dbReference type="Pfam" id="PF06886">
    <property type="entry name" value="TPX2"/>
    <property type="match status" value="1"/>
</dbReference>
<sequence length="379" mass="41745">MEIDGSDVHIDKEPDGVIIYANGVTHSSGCGNACEQDVAQLPEIVDIDPPLVDVSDENADCVVKECNSVKSEETKPCQRESVPESKSGIEKDGVTSEGQKARDHDKKAQPFGRKATKPAAGSCKTKCTVPQPFALATEKRALHGARPNGAECDNNTTDGDKPSHVRVPLQPSSVKQNLILAPIVQRKPPQLDNKKVADDENCSITSPVAPARKYKITVASAPTFKSSERAERRREFFTKLEEKHQALEAEKNQYEARTKEESEAAIKQLRKSLNFKASPMPSFYHDGPPPKVELKKPPPTRAKSPKLGRRKSFSDSKDPDRGADEAGRGFHIFRDRSTSRKGGSDKRNGWKSREHGEEMDESFTSSLIGERHMDIAVHS</sequence>
<feature type="compositionally biased region" description="Basic and acidic residues" evidence="6">
    <location>
        <begin position="369"/>
        <end position="379"/>
    </location>
</feature>
<feature type="domain" description="TPX2 C-terminal" evidence="7">
    <location>
        <begin position="223"/>
        <end position="299"/>
    </location>
</feature>
<dbReference type="Proteomes" id="UP001567538">
    <property type="component" value="Unassembled WGS sequence"/>
</dbReference>
<feature type="region of interest" description="Disordered" evidence="6">
    <location>
        <begin position="142"/>
        <end position="173"/>
    </location>
</feature>
<comment type="caution">
    <text evidence="8">The sequence shown here is derived from an EMBL/GenBank/DDBJ whole genome shotgun (WGS) entry which is preliminary data.</text>
</comment>
<dbReference type="PANTHER" id="PTHR46372">
    <property type="entry name" value="PROTEIN WVD2-LIKE 3"/>
    <property type="match status" value="1"/>
</dbReference>
<keyword evidence="9" id="KW-1185">Reference proteome</keyword>
<dbReference type="GO" id="GO:0005874">
    <property type="term" value="C:microtubule"/>
    <property type="evidence" value="ECO:0007669"/>
    <property type="project" value="UniProtKB-KW"/>
</dbReference>
<proteinExistence type="inferred from homology"/>
<evidence type="ECO:0000313" key="8">
    <source>
        <dbReference type="EMBL" id="KAL1561808.1"/>
    </source>
</evidence>
<dbReference type="InterPro" id="IPR027329">
    <property type="entry name" value="TPX2_C"/>
</dbReference>
<protein>
    <submittedName>
        <fullName evidence="8">Protein WVD2-like 3</fullName>
    </submittedName>
</protein>
<keyword evidence="3" id="KW-0963">Cytoplasm</keyword>
<dbReference type="PANTHER" id="PTHR46372:SF2">
    <property type="entry name" value="PROTEIN WVD2-LIKE 3"/>
    <property type="match status" value="1"/>
</dbReference>
<feature type="region of interest" description="Disordered" evidence="6">
    <location>
        <begin position="247"/>
        <end position="379"/>
    </location>
</feature>
<reference evidence="8 9" key="1">
    <citation type="submission" date="2024-06" db="EMBL/GenBank/DDBJ databases">
        <title>A chromosome level genome sequence of Diviner's sage (Salvia divinorum).</title>
        <authorList>
            <person name="Ford S.A."/>
            <person name="Ro D.-K."/>
            <person name="Ness R.W."/>
            <person name="Phillips M.A."/>
        </authorList>
    </citation>
    <scope>NUCLEOTIDE SEQUENCE [LARGE SCALE GENOMIC DNA]</scope>
    <source>
        <strain evidence="8">SAF-2024a</strain>
        <tissue evidence="8">Leaf</tissue>
    </source>
</reference>
<organism evidence="8 9">
    <name type="scientific">Salvia divinorum</name>
    <name type="common">Maria pastora</name>
    <name type="synonym">Diviner's sage</name>
    <dbReference type="NCBI Taxonomy" id="28513"/>
    <lineage>
        <taxon>Eukaryota</taxon>
        <taxon>Viridiplantae</taxon>
        <taxon>Streptophyta</taxon>
        <taxon>Embryophyta</taxon>
        <taxon>Tracheophyta</taxon>
        <taxon>Spermatophyta</taxon>
        <taxon>Magnoliopsida</taxon>
        <taxon>eudicotyledons</taxon>
        <taxon>Gunneridae</taxon>
        <taxon>Pentapetalae</taxon>
        <taxon>asterids</taxon>
        <taxon>lamiids</taxon>
        <taxon>Lamiales</taxon>
        <taxon>Lamiaceae</taxon>
        <taxon>Nepetoideae</taxon>
        <taxon>Mentheae</taxon>
        <taxon>Salviinae</taxon>
        <taxon>Salvia</taxon>
        <taxon>Salvia subgen. Calosphace</taxon>
    </lineage>
</organism>
<comment type="subcellular location">
    <subcellularLocation>
        <location evidence="1">Cytoplasm</location>
        <location evidence="1">Cytoskeleton</location>
    </subcellularLocation>
</comment>
<dbReference type="AlphaFoldDB" id="A0ABD1HZA8"/>
<evidence type="ECO:0000313" key="9">
    <source>
        <dbReference type="Proteomes" id="UP001567538"/>
    </source>
</evidence>
<dbReference type="EMBL" id="JBEAFC010000003">
    <property type="protein sequence ID" value="KAL1561808.1"/>
    <property type="molecule type" value="Genomic_DNA"/>
</dbReference>
<evidence type="ECO:0000259" key="7">
    <source>
        <dbReference type="Pfam" id="PF06886"/>
    </source>
</evidence>
<name>A0ABD1HZA8_SALDI</name>
<evidence type="ECO:0000256" key="5">
    <source>
        <dbReference type="ARBA" id="ARBA00023212"/>
    </source>
</evidence>
<feature type="compositionally biased region" description="Basic and acidic residues" evidence="6">
    <location>
        <begin position="247"/>
        <end position="264"/>
    </location>
</feature>
<keyword evidence="4" id="KW-0493">Microtubule</keyword>
<evidence type="ECO:0000256" key="4">
    <source>
        <dbReference type="ARBA" id="ARBA00022701"/>
    </source>
</evidence>
<evidence type="ECO:0000256" key="3">
    <source>
        <dbReference type="ARBA" id="ARBA00022490"/>
    </source>
</evidence>
<feature type="region of interest" description="Disordered" evidence="6">
    <location>
        <begin position="72"/>
        <end position="117"/>
    </location>
</feature>
<evidence type="ECO:0000256" key="1">
    <source>
        <dbReference type="ARBA" id="ARBA00004245"/>
    </source>
</evidence>
<gene>
    <name evidence="8" type="ORF">AAHA92_04466</name>
</gene>